<evidence type="ECO:0000313" key="3">
    <source>
        <dbReference type="Proteomes" id="UP000076976"/>
    </source>
</evidence>
<evidence type="ECO:0000313" key="2">
    <source>
        <dbReference type="EMBL" id="OAB86835.1"/>
    </source>
</evidence>
<organism evidence="2 3">
    <name type="scientific">Janibacter melonis</name>
    <dbReference type="NCBI Taxonomy" id="262209"/>
    <lineage>
        <taxon>Bacteria</taxon>
        <taxon>Bacillati</taxon>
        <taxon>Actinomycetota</taxon>
        <taxon>Actinomycetes</taxon>
        <taxon>Micrococcales</taxon>
        <taxon>Intrasporangiaceae</taxon>
        <taxon>Janibacter</taxon>
    </lineage>
</organism>
<proteinExistence type="predicted"/>
<accession>A0A176QAX4</accession>
<reference evidence="2 3" key="1">
    <citation type="submission" date="2016-01" db="EMBL/GenBank/DDBJ databases">
        <title>Janibacter melonis strain CD11_4 genome sequencing and assembly.</title>
        <authorList>
            <person name="Nair G.R."/>
            <person name="Kaur G."/>
            <person name="Chander A.M."/>
            <person name="Mayilraj S."/>
        </authorList>
    </citation>
    <scope>NUCLEOTIDE SEQUENCE [LARGE SCALE GENOMIC DNA]</scope>
    <source>
        <strain evidence="2 3">CD11-4</strain>
    </source>
</reference>
<dbReference type="EMBL" id="LQZG01000003">
    <property type="protein sequence ID" value="OAB86835.1"/>
    <property type="molecule type" value="Genomic_DNA"/>
</dbReference>
<dbReference type="InterPro" id="IPR029068">
    <property type="entry name" value="Glyas_Bleomycin-R_OHBP_Dase"/>
</dbReference>
<comment type="caution">
    <text evidence="2">The sequence shown here is derived from an EMBL/GenBank/DDBJ whole genome shotgun (WGS) entry which is preliminary data.</text>
</comment>
<dbReference type="GO" id="GO:0046677">
    <property type="term" value="P:response to antibiotic"/>
    <property type="evidence" value="ECO:0007669"/>
    <property type="project" value="UniProtKB-KW"/>
</dbReference>
<keyword evidence="3" id="KW-1185">Reference proteome</keyword>
<dbReference type="SUPFAM" id="SSF54593">
    <property type="entry name" value="Glyoxalase/Bleomycin resistance protein/Dihydroxybiphenyl dioxygenase"/>
    <property type="match status" value="1"/>
</dbReference>
<keyword evidence="1" id="KW-0046">Antibiotic resistance</keyword>
<gene>
    <name evidence="2" type="ORF">AWH69_10460</name>
</gene>
<sequence length="115" mass="12540">MTEHLAPVLHVRDARAATRWYAQLGFVMEWEHRFAPGLPLYVGIARGGLRIHLSEHAGDARPGTLVYLYVDDVEAAASAIGVTELDDMPWGRDFEIADPDGNRLRIGTALGGDGS</sequence>
<protein>
    <submittedName>
        <fullName evidence="2">Glyoxalase</fullName>
    </submittedName>
</protein>
<evidence type="ECO:0000256" key="1">
    <source>
        <dbReference type="ARBA" id="ARBA00023251"/>
    </source>
</evidence>
<dbReference type="AlphaFoldDB" id="A0A176QAX4"/>
<dbReference type="Proteomes" id="UP000076976">
    <property type="component" value="Unassembled WGS sequence"/>
</dbReference>
<dbReference type="Gene3D" id="3.10.180.10">
    <property type="entry name" value="2,3-Dihydroxybiphenyl 1,2-Dioxygenase, domain 1"/>
    <property type="match status" value="1"/>
</dbReference>
<name>A0A176QAX4_9MICO</name>
<dbReference type="Pfam" id="PF19581">
    <property type="entry name" value="Glyoxalase_7"/>
    <property type="match status" value="1"/>
</dbReference>
<dbReference type="InterPro" id="IPR000335">
    <property type="entry name" value="Bleomycin-R"/>
</dbReference>
<dbReference type="STRING" id="262209.AWH69_10460"/>
<dbReference type="RefSeq" id="WP_068275102.1">
    <property type="nucleotide sequence ID" value="NZ_LQZG01000003.1"/>
</dbReference>